<dbReference type="GO" id="GO:0033198">
    <property type="term" value="P:response to ATP"/>
    <property type="evidence" value="ECO:0007669"/>
    <property type="project" value="InterPro"/>
</dbReference>
<feature type="region of interest" description="Disordered" evidence="18">
    <location>
        <begin position="384"/>
        <end position="410"/>
    </location>
</feature>
<keyword evidence="9 16" id="KW-1015">Disulfide bond</keyword>
<keyword evidence="11" id="KW-0325">Glycoprotein</keyword>
<feature type="disulfide bond" evidence="16">
    <location>
        <begin position="126"/>
        <end position="149"/>
    </location>
</feature>
<evidence type="ECO:0000256" key="19">
    <source>
        <dbReference type="SAM" id="Phobius"/>
    </source>
</evidence>
<evidence type="ECO:0000256" key="4">
    <source>
        <dbReference type="ARBA" id="ARBA00022475"/>
    </source>
</evidence>
<feature type="binding site" evidence="15">
    <location>
        <position position="311"/>
    </location>
    <ligand>
        <name>ATP</name>
        <dbReference type="ChEBI" id="CHEBI:30616"/>
        <note>ligand shared between two neighboring subunits of the homotrimer</note>
    </ligand>
</feature>
<reference evidence="21" key="1">
    <citation type="submission" date="2023-11" db="UniProtKB">
        <authorList>
            <consortium name="WormBaseParasite"/>
        </authorList>
    </citation>
    <scope>IDENTIFICATION</scope>
</reference>
<dbReference type="InterPro" id="IPR027309">
    <property type="entry name" value="P2X_extracellular_dom_sf"/>
</dbReference>
<dbReference type="WBParaSite" id="SMTH1_74350.1">
    <property type="protein sequence ID" value="SMTH1_74350.1"/>
    <property type="gene ID" value="SMTH1_74350"/>
</dbReference>
<feature type="disulfide bond" evidence="16">
    <location>
        <begin position="115"/>
        <end position="166"/>
    </location>
</feature>
<keyword evidence="4" id="KW-1003">Cell membrane</keyword>
<dbReference type="InterPro" id="IPR059116">
    <property type="entry name" value="P2X_receptor"/>
</dbReference>
<evidence type="ECO:0000313" key="20">
    <source>
        <dbReference type="Proteomes" id="UP000050791"/>
    </source>
</evidence>
<keyword evidence="15" id="KW-0547">Nucleotide-binding</keyword>
<dbReference type="NCBIfam" id="TIGR00863">
    <property type="entry name" value="P2X"/>
    <property type="match status" value="1"/>
</dbReference>
<keyword evidence="5 19" id="KW-0812">Transmembrane</keyword>
<feature type="transmembrane region" description="Helical" evidence="19">
    <location>
        <begin position="337"/>
        <end position="359"/>
    </location>
</feature>
<keyword evidence="13" id="KW-0407">Ion channel</keyword>
<evidence type="ECO:0008006" key="22">
    <source>
        <dbReference type="Google" id="ProtNLM"/>
    </source>
</evidence>
<evidence type="ECO:0000256" key="8">
    <source>
        <dbReference type="ARBA" id="ARBA00023136"/>
    </source>
</evidence>
<accession>A0AA85BSS9</accession>
<proteinExistence type="inferred from homology"/>
<evidence type="ECO:0000313" key="21">
    <source>
        <dbReference type="WBParaSite" id="SMTH1_74350.1"/>
    </source>
</evidence>
<dbReference type="PANTHER" id="PTHR10125:SF31">
    <property type="entry name" value="P2X RECEPTOR E"/>
    <property type="match status" value="1"/>
</dbReference>
<comment type="catalytic activity">
    <reaction evidence="14">
        <text>Ca(2+)(in) = Ca(2+)(out)</text>
        <dbReference type="Rhea" id="RHEA:29671"/>
        <dbReference type="ChEBI" id="CHEBI:29108"/>
    </reaction>
</comment>
<evidence type="ECO:0000256" key="15">
    <source>
        <dbReference type="PIRSR" id="PIRSR005713-1"/>
    </source>
</evidence>
<evidence type="ECO:0000256" key="10">
    <source>
        <dbReference type="ARBA" id="ARBA00023170"/>
    </source>
</evidence>
<dbReference type="PIRSF" id="PIRSF005713">
    <property type="entry name" value="P2X_purinoceptor"/>
    <property type="match status" value="1"/>
</dbReference>
<keyword evidence="15" id="KW-0067">ATP-binding</keyword>
<evidence type="ECO:0000256" key="18">
    <source>
        <dbReference type="SAM" id="MobiDB-lite"/>
    </source>
</evidence>
<name>A0AA85BSS9_9TREM</name>
<evidence type="ECO:0000256" key="6">
    <source>
        <dbReference type="ARBA" id="ARBA00022989"/>
    </source>
</evidence>
<evidence type="ECO:0000256" key="7">
    <source>
        <dbReference type="ARBA" id="ARBA00023065"/>
    </source>
</evidence>
<evidence type="ECO:0000256" key="12">
    <source>
        <dbReference type="ARBA" id="ARBA00023286"/>
    </source>
</evidence>
<keyword evidence="7" id="KW-0406">Ion transport</keyword>
<sequence>MVKGIAVLFEYETPKLVQISNIKIGVTQRLLQLVILIYVVCWVMIYEKGYQENDIAKSAVTTKVKGVGFTNFSHIPGIGIRSWDVADYIVPPLENNALFVITNLVKTERQSLSKCPESSWVPDAACYKDSDCKPYFITHLGNGAHTGKCIIKPGNDIGSCEIYSWCPLENDTLPLGKKSYLFPMVYNYTLLIKNDINFEKIRRNIQNWASKKFLRTCLYNKTDPENRFCPIFQFGTIFEEANVDQSIFISGGVIGIDIDWKCDLDWDVQYCNPTYSFRRLDDANAKIASGFNFRYAHFYSENGTNYRDLIKAYGIRFVIHVSGEAGKFHLLPLTMNIGSGLALLGLAPTVCDIIALNLLRSRDIYQRAKFETIAEEQAHLSSRRADKAQRKKYGLSKRNTDTVNENSDENGKIIQWKDDQEFIVNDTQTIHSST</sequence>
<dbReference type="GO" id="GO:0005524">
    <property type="term" value="F:ATP binding"/>
    <property type="evidence" value="ECO:0007669"/>
    <property type="project" value="UniProtKB-KW"/>
</dbReference>
<dbReference type="AlphaFoldDB" id="A0AA85BSS9"/>
<evidence type="ECO:0000256" key="14">
    <source>
        <dbReference type="ARBA" id="ARBA00036634"/>
    </source>
</evidence>
<dbReference type="Gene3D" id="2.60.490.10">
    <property type="entry name" value="atp-gated p2x4 ion channel domain"/>
    <property type="match status" value="1"/>
</dbReference>
<keyword evidence="10" id="KW-0675">Receptor</keyword>
<dbReference type="InterPro" id="IPR001429">
    <property type="entry name" value="P2X_purnocptor"/>
</dbReference>
<feature type="binding site" evidence="15">
    <location>
        <position position="189"/>
    </location>
    <ligand>
        <name>ATP</name>
        <dbReference type="ChEBI" id="CHEBI:30616"/>
        <note>ligand shared between two neighboring subunits of the homotrimer</note>
    </ligand>
</feature>
<evidence type="ECO:0000256" key="11">
    <source>
        <dbReference type="ARBA" id="ARBA00023180"/>
    </source>
</evidence>
<feature type="disulfide bond" evidence="16">
    <location>
        <begin position="217"/>
        <end position="229"/>
    </location>
</feature>
<evidence type="ECO:0000256" key="16">
    <source>
        <dbReference type="PIRSR" id="PIRSR005713-2"/>
    </source>
</evidence>
<evidence type="ECO:0000256" key="3">
    <source>
        <dbReference type="ARBA" id="ARBA00022448"/>
    </source>
</evidence>
<feature type="disulfide bond" evidence="16">
    <location>
        <begin position="132"/>
        <end position="160"/>
    </location>
</feature>
<feature type="binding site" evidence="15">
    <location>
        <begin position="292"/>
        <end position="294"/>
    </location>
    <ligand>
        <name>ATP</name>
        <dbReference type="ChEBI" id="CHEBI:30616"/>
        <note>ligand shared between two neighboring subunits of the homotrimer</note>
    </ligand>
</feature>
<keyword evidence="8 19" id="KW-0472">Membrane</keyword>
<dbReference type="InterPro" id="IPR053792">
    <property type="entry name" value="P2X_RECEPTOR_CS"/>
</dbReference>
<dbReference type="GO" id="GO:0004931">
    <property type="term" value="F:extracellularly ATP-gated monoatomic cation channel activity"/>
    <property type="evidence" value="ECO:0007669"/>
    <property type="project" value="InterPro"/>
</dbReference>
<evidence type="ECO:0000256" key="17">
    <source>
        <dbReference type="PIRSR" id="PIRSR005713-3"/>
    </source>
</evidence>
<dbReference type="FunFam" id="1.10.287.940:FF:000010">
    <property type="entry name" value="P2X receptor E"/>
    <property type="match status" value="1"/>
</dbReference>
<dbReference type="GO" id="GO:0098794">
    <property type="term" value="C:postsynapse"/>
    <property type="evidence" value="ECO:0007669"/>
    <property type="project" value="GOC"/>
</dbReference>
<feature type="disulfide bond" evidence="16">
    <location>
        <begin position="262"/>
        <end position="271"/>
    </location>
</feature>
<dbReference type="Proteomes" id="UP000050791">
    <property type="component" value="Unassembled WGS sequence"/>
</dbReference>
<keyword evidence="3" id="KW-0813">Transport</keyword>
<dbReference type="GO" id="GO:0001614">
    <property type="term" value="F:purinergic nucleotide receptor activity"/>
    <property type="evidence" value="ECO:0007669"/>
    <property type="project" value="InterPro"/>
</dbReference>
<feature type="glycosylation site" description="N-linked (GlcNAc...) asparagine" evidence="17">
    <location>
        <position position="187"/>
    </location>
</feature>
<evidence type="ECO:0000256" key="9">
    <source>
        <dbReference type="ARBA" id="ARBA00023157"/>
    </source>
</evidence>
<keyword evidence="12" id="KW-1071">Ligand-gated ion channel</keyword>
<comment type="subcellular location">
    <subcellularLocation>
        <location evidence="1">Cell membrane</location>
        <topology evidence="1">Multi-pass membrane protein</topology>
    </subcellularLocation>
</comment>
<dbReference type="PANTHER" id="PTHR10125">
    <property type="entry name" value="P2X PURINOCEPTOR"/>
    <property type="match status" value="1"/>
</dbReference>
<evidence type="ECO:0000256" key="13">
    <source>
        <dbReference type="ARBA" id="ARBA00023303"/>
    </source>
</evidence>
<dbReference type="Pfam" id="PF00864">
    <property type="entry name" value="P2X_receptor"/>
    <property type="match status" value="1"/>
</dbReference>
<keyword evidence="6 19" id="KW-1133">Transmembrane helix</keyword>
<evidence type="ECO:0000256" key="2">
    <source>
        <dbReference type="ARBA" id="ARBA00009848"/>
    </source>
</evidence>
<dbReference type="PRINTS" id="PR01307">
    <property type="entry name" value="P2XRECEPTOR"/>
</dbReference>
<dbReference type="PROSITE" id="PS01212">
    <property type="entry name" value="P2X_RECEPTOR"/>
    <property type="match status" value="1"/>
</dbReference>
<feature type="binding site" evidence="15">
    <location>
        <begin position="63"/>
        <end position="65"/>
    </location>
    <ligand>
        <name>ATP</name>
        <dbReference type="ChEBI" id="CHEBI:30616"/>
        <note>ligand shared between two neighboring subunits of the homotrimer</note>
    </ligand>
</feature>
<dbReference type="GO" id="GO:0070588">
    <property type="term" value="P:calcium ion transmembrane transport"/>
    <property type="evidence" value="ECO:0007669"/>
    <property type="project" value="TreeGrafter"/>
</dbReference>
<evidence type="ECO:0000256" key="5">
    <source>
        <dbReference type="ARBA" id="ARBA00022692"/>
    </source>
</evidence>
<protein>
    <recommendedName>
        <fullName evidence="22">Purinergic receptor</fullName>
    </recommendedName>
</protein>
<dbReference type="GO" id="GO:0005886">
    <property type="term" value="C:plasma membrane"/>
    <property type="evidence" value="ECO:0007669"/>
    <property type="project" value="UniProtKB-SubCell"/>
</dbReference>
<organism evidence="20 21">
    <name type="scientific">Schistosoma mattheei</name>
    <dbReference type="NCBI Taxonomy" id="31246"/>
    <lineage>
        <taxon>Eukaryota</taxon>
        <taxon>Metazoa</taxon>
        <taxon>Spiralia</taxon>
        <taxon>Lophotrochozoa</taxon>
        <taxon>Platyhelminthes</taxon>
        <taxon>Trematoda</taxon>
        <taxon>Digenea</taxon>
        <taxon>Strigeidida</taxon>
        <taxon>Schistosomatoidea</taxon>
        <taxon>Schistosomatidae</taxon>
        <taxon>Schistosoma</taxon>
    </lineage>
</organism>
<dbReference type="Gene3D" id="1.10.287.940">
    <property type="entry name" value="atp-gated p2x4 ion channel"/>
    <property type="match status" value="1"/>
</dbReference>
<comment type="similarity">
    <text evidence="2">Belongs to the P2X receptor family.</text>
</comment>
<evidence type="ECO:0000256" key="1">
    <source>
        <dbReference type="ARBA" id="ARBA00004651"/>
    </source>
</evidence>